<dbReference type="STRING" id="481446.NIT7645_03150"/>
<evidence type="ECO:0000256" key="1">
    <source>
        <dbReference type="ARBA" id="ARBA00023224"/>
    </source>
</evidence>
<reference evidence="6" key="1">
    <citation type="submission" date="2015-05" db="EMBL/GenBank/DDBJ databases">
        <authorList>
            <person name="Rodrigo-Torres Lidia"/>
            <person name="Arahal R.David."/>
        </authorList>
    </citation>
    <scope>NUCLEOTIDE SEQUENCE [LARGE SCALE GENOMIC DNA]</scope>
    <source>
        <strain evidence="6">CECT 7321</strain>
    </source>
</reference>
<dbReference type="AlphaFoldDB" id="A0A0H5CWP8"/>
<dbReference type="PRINTS" id="PR00260">
    <property type="entry name" value="CHEMTRNSDUCR"/>
</dbReference>
<organism evidence="5 6">
    <name type="scientific">Phaeobacter italicus</name>
    <dbReference type="NCBI Taxonomy" id="481446"/>
    <lineage>
        <taxon>Bacteria</taxon>
        <taxon>Pseudomonadati</taxon>
        <taxon>Pseudomonadota</taxon>
        <taxon>Alphaproteobacteria</taxon>
        <taxon>Rhodobacterales</taxon>
        <taxon>Roseobacteraceae</taxon>
        <taxon>Phaeobacter</taxon>
    </lineage>
</organism>
<dbReference type="PANTHER" id="PTHR32089">
    <property type="entry name" value="METHYL-ACCEPTING CHEMOTAXIS PROTEIN MCPB"/>
    <property type="match status" value="1"/>
</dbReference>
<dbReference type="SUPFAM" id="SSF58104">
    <property type="entry name" value="Methyl-accepting chemotaxis protein (MCP) signaling domain"/>
    <property type="match status" value="1"/>
</dbReference>
<keyword evidence="1 3" id="KW-0807">Transducer</keyword>
<dbReference type="PANTHER" id="PTHR32089:SF112">
    <property type="entry name" value="LYSOZYME-LIKE PROTEIN-RELATED"/>
    <property type="match status" value="1"/>
</dbReference>
<feature type="domain" description="Methyl-accepting transducer" evidence="4">
    <location>
        <begin position="145"/>
        <end position="213"/>
    </location>
</feature>
<dbReference type="GO" id="GO:0006935">
    <property type="term" value="P:chemotaxis"/>
    <property type="evidence" value="ECO:0007669"/>
    <property type="project" value="InterPro"/>
</dbReference>
<dbReference type="InterPro" id="IPR004090">
    <property type="entry name" value="Chemotax_Me-accpt_rcpt"/>
</dbReference>
<protein>
    <submittedName>
        <fullName evidence="5">Heme-based aerotactic transducer HemAT</fullName>
    </submittedName>
</protein>
<keyword evidence="6" id="KW-1185">Reference proteome</keyword>
<dbReference type="EMBL" id="CVRL01000001">
    <property type="protein sequence ID" value="CRL09296.1"/>
    <property type="molecule type" value="Genomic_DNA"/>
</dbReference>
<gene>
    <name evidence="5" type="primary">hemAT</name>
    <name evidence="5" type="ORF">NIT7321_00125</name>
</gene>
<sequence>MKPLSDIQNSAFMAIAPCRAASLALVLMARDDAQQSPEDGATLLEQSVNRITSAHDMLTRGLDRLLEEAEHKLPADLEEQRRNSLQALQPFTDVIGEGGKSNLLERISARPSLTSQSLYQVEPIVSRFLIDMTKNMFDEQKSRDSARDEGMRDAIENAETVGRHIQLIAFNASIEAARIGDQGKGFAVIATEIRNLSGRTQTLLDTMSDYLRA</sequence>
<proteinExistence type="inferred from homology"/>
<dbReference type="Pfam" id="PF00015">
    <property type="entry name" value="MCPsignal"/>
    <property type="match status" value="1"/>
</dbReference>
<comment type="similarity">
    <text evidence="2">Belongs to the methyl-accepting chemotaxis (MCP) protein family.</text>
</comment>
<evidence type="ECO:0000313" key="6">
    <source>
        <dbReference type="Proteomes" id="UP000043764"/>
    </source>
</evidence>
<dbReference type="PROSITE" id="PS50111">
    <property type="entry name" value="CHEMOTAXIS_TRANSDUC_2"/>
    <property type="match status" value="1"/>
</dbReference>
<evidence type="ECO:0000313" key="5">
    <source>
        <dbReference type="EMBL" id="CRL09296.1"/>
    </source>
</evidence>
<dbReference type="InterPro" id="IPR004089">
    <property type="entry name" value="MCPsignal_dom"/>
</dbReference>
<evidence type="ECO:0000259" key="4">
    <source>
        <dbReference type="PROSITE" id="PS50111"/>
    </source>
</evidence>
<dbReference type="RefSeq" id="WP_050672272.1">
    <property type="nucleotide sequence ID" value="NZ_CVRL01000001.1"/>
</dbReference>
<dbReference type="Gene3D" id="1.10.287.950">
    <property type="entry name" value="Methyl-accepting chemotaxis protein"/>
    <property type="match status" value="1"/>
</dbReference>
<name>A0A0H5CWP8_9RHOB</name>
<dbReference type="GO" id="GO:0016020">
    <property type="term" value="C:membrane"/>
    <property type="evidence" value="ECO:0007669"/>
    <property type="project" value="InterPro"/>
</dbReference>
<accession>A0A0H5CWP8</accession>
<dbReference type="GO" id="GO:0007165">
    <property type="term" value="P:signal transduction"/>
    <property type="evidence" value="ECO:0007669"/>
    <property type="project" value="UniProtKB-KW"/>
</dbReference>
<dbReference type="Proteomes" id="UP000043764">
    <property type="component" value="Unassembled WGS sequence"/>
</dbReference>
<evidence type="ECO:0000256" key="3">
    <source>
        <dbReference type="PROSITE-ProRule" id="PRU00284"/>
    </source>
</evidence>
<dbReference type="GO" id="GO:0004888">
    <property type="term" value="F:transmembrane signaling receptor activity"/>
    <property type="evidence" value="ECO:0007669"/>
    <property type="project" value="InterPro"/>
</dbReference>
<evidence type="ECO:0000256" key="2">
    <source>
        <dbReference type="ARBA" id="ARBA00029447"/>
    </source>
</evidence>